<accession>A0A1C7P563</accession>
<dbReference type="InterPro" id="IPR019285">
    <property type="entry name" value="DUF2336"/>
</dbReference>
<keyword evidence="2" id="KW-1185">Reference proteome</keyword>
<dbReference type="PATRIC" id="fig|1612624.7.peg.1842"/>
<reference evidence="1 2" key="1">
    <citation type="journal article" date="2016" name="Syst. Appl. Microbiol.">
        <title>Pararhizobium polonicum sp. nov. isolated from tumors on stone fruit rootstocks.</title>
        <authorList>
            <person name="Pulawska J."/>
            <person name="Kuzmanovic N."/>
            <person name="Willems A."/>
            <person name="Pothier J.F."/>
        </authorList>
    </citation>
    <scope>NUCLEOTIDE SEQUENCE [LARGE SCALE GENOMIC DNA]</scope>
    <source>
        <strain evidence="1 2">F5.1</strain>
    </source>
</reference>
<dbReference type="RefSeq" id="WP_068953661.1">
    <property type="nucleotide sequence ID" value="NZ_LGLV01000005.1"/>
</dbReference>
<dbReference type="AlphaFoldDB" id="A0A1C7P563"/>
<gene>
    <name evidence="1" type="ORF">ADU59_08780</name>
</gene>
<dbReference type="Proteomes" id="UP000093111">
    <property type="component" value="Unassembled WGS sequence"/>
</dbReference>
<comment type="caution">
    <text evidence="1">The sequence shown here is derived from an EMBL/GenBank/DDBJ whole genome shotgun (WGS) entry which is preliminary data.</text>
</comment>
<dbReference type="STRING" id="1612624.ADU59_08780"/>
<dbReference type="PIRSF" id="PIRSF035865">
    <property type="entry name" value="UCP035865"/>
    <property type="match status" value="1"/>
</dbReference>
<protein>
    <recommendedName>
        <fullName evidence="3">DUF2336 domain-containing protein</fullName>
    </recommendedName>
</protein>
<dbReference type="EMBL" id="LGLV01000005">
    <property type="protein sequence ID" value="OBZ96413.1"/>
    <property type="molecule type" value="Genomic_DNA"/>
</dbReference>
<evidence type="ECO:0000313" key="2">
    <source>
        <dbReference type="Proteomes" id="UP000093111"/>
    </source>
</evidence>
<dbReference type="OrthoDB" id="9798569at2"/>
<name>A0A1C7P563_9HYPH</name>
<sequence length="379" mass="40825">MIIQAFLRWVETAKTGDRVRAAEALGRAYVAAEMNTLDYHAAEMAMTFLLDDPSPKVRLALAEAIADCARIPRSIVLSLAEDQPETAYAVISRSPVLNDMDLVDLAAKGTPETRAVIAARQAMSRPVAAAIAEIGGEEEVLILLENEQARFSCRTLKRLSDRLGHLWSVRNCLLDRDDLPADARHALVEKVGAALSGFGLVQAAIGERRVERITREACDRAAVGMAGAAQADQIPDLVEHLRVTGRLTPAFLLHALCSGKVDFFAAAIVNLSAVADKRVRSILSDGRIHAIRALFESAGLGRDVSALFAEAVLIWRKENRSGSAGMTATISAILLSKLRGRRQTSDASGGLADLIEKLSIAEQRQTARDYALLAAREAA</sequence>
<dbReference type="InterPro" id="IPR014598">
    <property type="entry name" value="UCP035865"/>
</dbReference>
<dbReference type="Pfam" id="PF10098">
    <property type="entry name" value="DUF2336"/>
    <property type="match status" value="1"/>
</dbReference>
<organism evidence="1 2">
    <name type="scientific">Pararhizobium polonicum</name>
    <dbReference type="NCBI Taxonomy" id="1612624"/>
    <lineage>
        <taxon>Bacteria</taxon>
        <taxon>Pseudomonadati</taxon>
        <taxon>Pseudomonadota</taxon>
        <taxon>Alphaproteobacteria</taxon>
        <taxon>Hyphomicrobiales</taxon>
        <taxon>Rhizobiaceae</taxon>
        <taxon>Rhizobium/Agrobacterium group</taxon>
        <taxon>Pararhizobium</taxon>
    </lineage>
</organism>
<evidence type="ECO:0008006" key="3">
    <source>
        <dbReference type="Google" id="ProtNLM"/>
    </source>
</evidence>
<proteinExistence type="predicted"/>
<evidence type="ECO:0000313" key="1">
    <source>
        <dbReference type="EMBL" id="OBZ96413.1"/>
    </source>
</evidence>